<evidence type="ECO:0000259" key="19">
    <source>
        <dbReference type="Pfam" id="PF06664"/>
    </source>
</evidence>
<keyword evidence="10" id="KW-0333">Golgi apparatus</keyword>
<feature type="transmembrane region" description="Helical" evidence="18">
    <location>
        <begin position="256"/>
        <end position="274"/>
    </location>
</feature>
<dbReference type="Pfam" id="PF21883">
    <property type="entry name" value="WLS_GOLD"/>
    <property type="match status" value="1"/>
</dbReference>
<comment type="function">
    <text evidence="14">A segment polarity gene required for wingless (wg)-dependent patterning processes, acting in both wg-sending cells and wg-target cells. In non-neuronal cells wls directs wg secretion. The wls traffic loop encompasses the Golgi, the cell surface, an endocytic compartment and a retrograde route leading back to the Golgi, and involves clathrin-mediated endocytosis and the retromer complex (a conserved protein complex consisting of Vps35 and Vps26). In neuronal cells (the larval motorneuron NMJ), the wg signal moves across the synapse via the release of wls-containing exosome-like vesicles. Postsynaptic wls is required for the trafficking of fz2 through the fz2-interacting protein Grip.</text>
</comment>
<evidence type="ECO:0000256" key="13">
    <source>
        <dbReference type="ARBA" id="ARBA00023273"/>
    </source>
</evidence>
<evidence type="ECO:0000256" key="8">
    <source>
        <dbReference type="ARBA" id="ARBA00022692"/>
    </source>
</evidence>
<feature type="transmembrane region" description="Helical" evidence="18">
    <location>
        <begin position="321"/>
        <end position="339"/>
    </location>
</feature>
<evidence type="ECO:0000256" key="14">
    <source>
        <dbReference type="ARBA" id="ARBA00025339"/>
    </source>
</evidence>
<evidence type="ECO:0000256" key="18">
    <source>
        <dbReference type="SAM" id="Phobius"/>
    </source>
</evidence>
<evidence type="ECO:0000256" key="10">
    <source>
        <dbReference type="ARBA" id="ARBA00023034"/>
    </source>
</evidence>
<dbReference type="PANTHER" id="PTHR13449:SF2">
    <property type="entry name" value="PROTEIN WNTLESS HOMOLOG"/>
    <property type="match status" value="1"/>
</dbReference>
<evidence type="ECO:0000256" key="5">
    <source>
        <dbReference type="ARBA" id="ARBA00015887"/>
    </source>
</evidence>
<evidence type="ECO:0000313" key="21">
    <source>
        <dbReference type="Proteomes" id="UP000694941"/>
    </source>
</evidence>
<evidence type="ECO:0000256" key="1">
    <source>
        <dbReference type="ARBA" id="ARBA00004337"/>
    </source>
</evidence>
<evidence type="ECO:0000256" key="11">
    <source>
        <dbReference type="ARBA" id="ARBA00023136"/>
    </source>
</evidence>
<dbReference type="PANTHER" id="PTHR13449">
    <property type="entry name" value="INTEGRAL MEMBRANE PROTEIN GPR177"/>
    <property type="match status" value="1"/>
</dbReference>
<feature type="transmembrane region" description="Helical" evidence="18">
    <location>
        <begin position="14"/>
        <end position="38"/>
    </location>
</feature>
<feature type="transmembrane region" description="Helical" evidence="18">
    <location>
        <begin position="351"/>
        <end position="368"/>
    </location>
</feature>
<dbReference type="RefSeq" id="XP_013788242.2">
    <property type="nucleotide sequence ID" value="XM_013932788.2"/>
</dbReference>
<evidence type="ECO:0000256" key="16">
    <source>
        <dbReference type="ARBA" id="ARBA00034104"/>
    </source>
</evidence>
<dbReference type="InterPro" id="IPR009551">
    <property type="entry name" value="Wntless"/>
</dbReference>
<comment type="similarity">
    <text evidence="4">Belongs to the wntless family.</text>
</comment>
<evidence type="ECO:0000259" key="20">
    <source>
        <dbReference type="Pfam" id="PF21883"/>
    </source>
</evidence>
<keyword evidence="8 18" id="KW-0812">Transmembrane</keyword>
<evidence type="ECO:0000256" key="9">
    <source>
        <dbReference type="ARBA" id="ARBA00022989"/>
    </source>
</evidence>
<accession>A0ABM1BTA3</accession>
<feature type="domain" description="Wntless-like transmembrane" evidence="19">
    <location>
        <begin position="243"/>
        <end position="394"/>
    </location>
</feature>
<keyword evidence="9 18" id="KW-1133">Transmembrane helix</keyword>
<feature type="domain" description="Wntless GOLD" evidence="20">
    <location>
        <begin position="62"/>
        <end position="242"/>
    </location>
</feature>
<reference evidence="22" key="1">
    <citation type="submission" date="2025-08" db="UniProtKB">
        <authorList>
            <consortium name="RefSeq"/>
        </authorList>
    </citation>
    <scope>IDENTIFICATION</scope>
    <source>
        <tissue evidence="22">Muscle</tissue>
    </source>
</reference>
<sequence>MSGTILENLSGRKLAVLVSFILLCQIACFLIGGCIAPAPSNVENVLGTKCLVDTALSPGTFDDHWHIPRGHDRRPINCHPINNINSPEAIKDERVTPNKIVFAFQIPNPKVNEVLDYSRWMQNLIGVLHIEVLYKENIPIAGKPILSLDVKLGYRNKWDPDDKYTLIAKSTEKRYMSCEIEDKRKIEGYQYDCDLLPLFELGSLHHDFYLINLRLPVAESNKEPINEGIGQIEDIIVVVINQNGGFTKVWVSLKTVFFPVIIGLMIWFWHRILLLPRPPALLEKMLLTLGIALSLLNLPLEFLTLWVEMPFMLLLSDIRQGLFYAALLSFWLIFCGEHLMDDVTRGRVRSYWKHLSAVGFGCLCLFIFDMCERGVQLKNPFYSIWVTDLGTNLAYLGGRTDLGKNLAVFSALFIKYEIDSG</sequence>
<evidence type="ECO:0000313" key="22">
    <source>
        <dbReference type="RefSeq" id="XP_013788242.2"/>
    </source>
</evidence>
<evidence type="ECO:0000256" key="7">
    <source>
        <dbReference type="ARBA" id="ARBA00022687"/>
    </source>
</evidence>
<name>A0ABM1BTA3_LIMPO</name>
<comment type="subunit">
    <text evidence="15">Interacts with wg; in the Golgi. Interacts with Vps35, a component of the retromer complex; wls stability is regulated by Vps35.</text>
</comment>
<keyword evidence="12" id="KW-0628">Postsynaptic cell membrane</keyword>
<keyword evidence="7" id="KW-0879">Wnt signaling pathway</keyword>
<dbReference type="Proteomes" id="UP000694941">
    <property type="component" value="Unplaced"/>
</dbReference>
<dbReference type="InterPro" id="IPR047843">
    <property type="entry name" value="WLS-like_TM"/>
</dbReference>
<keyword evidence="13" id="KW-0966">Cell projection</keyword>
<evidence type="ECO:0000256" key="17">
    <source>
        <dbReference type="ARBA" id="ARBA00034107"/>
    </source>
</evidence>
<keyword evidence="6" id="KW-0217">Developmental protein</keyword>
<proteinExistence type="inferred from homology"/>
<keyword evidence="12" id="KW-0770">Synapse</keyword>
<comment type="subcellular location">
    <subcellularLocation>
        <location evidence="2">Endoplasmic reticulum membrane</location>
        <topology evidence="2">Multi-pass membrane protein</topology>
    </subcellularLocation>
    <subcellularLocation>
        <location evidence="1">Endosome membrane</location>
        <topology evidence="1">Multi-pass membrane protein</topology>
    </subcellularLocation>
    <subcellularLocation>
        <location evidence="3">Golgi apparatus membrane</location>
        <topology evidence="3">Multi-pass membrane protein</topology>
    </subcellularLocation>
    <subcellularLocation>
        <location evidence="16">Postsynaptic cell membrane</location>
        <topology evidence="16">Multi-pass membrane protein</topology>
    </subcellularLocation>
    <subcellularLocation>
        <location evidence="17">Presynaptic cell membrane</location>
        <topology evidence="17">Multi-pass membrane protein</topology>
    </subcellularLocation>
</comment>
<evidence type="ECO:0000256" key="2">
    <source>
        <dbReference type="ARBA" id="ARBA00004477"/>
    </source>
</evidence>
<feature type="transmembrane region" description="Helical" evidence="18">
    <location>
        <begin position="286"/>
        <end position="309"/>
    </location>
</feature>
<gene>
    <name evidence="22" type="primary">LOC106472159</name>
</gene>
<evidence type="ECO:0000256" key="6">
    <source>
        <dbReference type="ARBA" id="ARBA00022473"/>
    </source>
</evidence>
<evidence type="ECO:0000256" key="12">
    <source>
        <dbReference type="ARBA" id="ARBA00023257"/>
    </source>
</evidence>
<evidence type="ECO:0000256" key="3">
    <source>
        <dbReference type="ARBA" id="ARBA00004653"/>
    </source>
</evidence>
<protein>
    <recommendedName>
        <fullName evidence="5">Protein wntless</fullName>
    </recommendedName>
</protein>
<keyword evidence="11 18" id="KW-0472">Membrane</keyword>
<organism evidence="21 22">
    <name type="scientific">Limulus polyphemus</name>
    <name type="common">Atlantic horseshoe crab</name>
    <dbReference type="NCBI Taxonomy" id="6850"/>
    <lineage>
        <taxon>Eukaryota</taxon>
        <taxon>Metazoa</taxon>
        <taxon>Ecdysozoa</taxon>
        <taxon>Arthropoda</taxon>
        <taxon>Chelicerata</taxon>
        <taxon>Merostomata</taxon>
        <taxon>Xiphosura</taxon>
        <taxon>Limulidae</taxon>
        <taxon>Limulus</taxon>
    </lineage>
</organism>
<keyword evidence="21" id="KW-1185">Reference proteome</keyword>
<evidence type="ECO:0000256" key="4">
    <source>
        <dbReference type="ARBA" id="ARBA00008148"/>
    </source>
</evidence>
<dbReference type="InterPro" id="IPR053936">
    <property type="entry name" value="WLS_GOLD"/>
</dbReference>
<dbReference type="GeneID" id="106472159"/>
<evidence type="ECO:0000256" key="15">
    <source>
        <dbReference type="ARBA" id="ARBA00025880"/>
    </source>
</evidence>
<dbReference type="Pfam" id="PF06664">
    <property type="entry name" value="WLS-like_TM"/>
    <property type="match status" value="1"/>
</dbReference>